<dbReference type="Proteomes" id="UP000433483">
    <property type="component" value="Unassembled WGS sequence"/>
</dbReference>
<dbReference type="OrthoDB" id="101386at2759"/>
<proteinExistence type="predicted"/>
<dbReference type="EMBL" id="QXGB01000390">
    <property type="protein sequence ID" value="KAE9216824.1"/>
    <property type="molecule type" value="Genomic_DNA"/>
</dbReference>
<evidence type="ECO:0000313" key="5">
    <source>
        <dbReference type="Proteomes" id="UP000433483"/>
    </source>
</evidence>
<dbReference type="AlphaFoldDB" id="A0A6A3F6P3"/>
<sequence length="524" mass="58123">MTDSSGGVMPVPACGSSGDQQPSIYGTGPFAAVHRPSSETDPSQEPYWHTSSPVSSAPGAPDEIVGATASSADQGAESDGYELEKVVPPSRTYNLDYKAWIGSIHGVPISVPANGQCLFLAFYATTTNTQAKKLTLRAATVAAADLVKQRVLDIVLANLRYDVKLRLILPKEELKRIYPGEQPPNSQEAAAAMLYAHYVKMREVSVATSVPQAFWGGLTVLRAVAVYLREPIYVWDVDAADRAYVQQYSYKKFEMDNGDSHETGIVAPLSEDRIRDILEACFHPKVISTMLLLKHTEGHFYGVQHGDVFQEWHVHPGPDMRERLDHVHRLVGLPVLPSAGYEPESVAEEATYEEQALLEEMGVDFYASGSQTSDVSESADPPVERARVDPNVDVHRGVYERILRHSDPNSRDAIDSRLATRLHRANEMAFGQWLAVKGQRYGVPTPEVGLTPWLASLDWLSSTPNAFRNVLAYLPYPELAVQCCSHEELNTWGEREAYLDQIRTLERIQQDEESDDAARTMSRR</sequence>
<feature type="compositionally biased region" description="Polar residues" evidence="1">
    <location>
        <begin position="39"/>
        <end position="55"/>
    </location>
</feature>
<evidence type="ECO:0000313" key="4">
    <source>
        <dbReference type="Proteomes" id="UP000429523"/>
    </source>
</evidence>
<evidence type="ECO:0000256" key="1">
    <source>
        <dbReference type="SAM" id="MobiDB-lite"/>
    </source>
</evidence>
<keyword evidence="5" id="KW-1185">Reference proteome</keyword>
<gene>
    <name evidence="3" type="ORF">PF005_g8895</name>
    <name evidence="2" type="ORF">PF009_g10115</name>
</gene>
<evidence type="ECO:0008006" key="6">
    <source>
        <dbReference type="Google" id="ProtNLM"/>
    </source>
</evidence>
<name>A0A6A3F6P3_9STRA</name>
<organism evidence="2 4">
    <name type="scientific">Phytophthora fragariae</name>
    <dbReference type="NCBI Taxonomy" id="53985"/>
    <lineage>
        <taxon>Eukaryota</taxon>
        <taxon>Sar</taxon>
        <taxon>Stramenopiles</taxon>
        <taxon>Oomycota</taxon>
        <taxon>Peronosporomycetes</taxon>
        <taxon>Peronosporales</taxon>
        <taxon>Peronosporaceae</taxon>
        <taxon>Phytophthora</taxon>
    </lineage>
</organism>
<dbReference type="EMBL" id="QXGF01000449">
    <property type="protein sequence ID" value="KAE8940061.1"/>
    <property type="molecule type" value="Genomic_DNA"/>
</dbReference>
<feature type="region of interest" description="Disordered" evidence="1">
    <location>
        <begin position="1"/>
        <end position="65"/>
    </location>
</feature>
<protein>
    <recommendedName>
        <fullName evidence="6">OTU domain-containing protein</fullName>
    </recommendedName>
</protein>
<reference evidence="4 5" key="1">
    <citation type="submission" date="2018-08" db="EMBL/GenBank/DDBJ databases">
        <title>Genomic investigation of the strawberry pathogen Phytophthora fragariae indicates pathogenicity is determined by transcriptional variation in three key races.</title>
        <authorList>
            <person name="Adams T.M."/>
            <person name="Armitage A.D."/>
            <person name="Sobczyk M.K."/>
            <person name="Bates H.J."/>
            <person name="Dunwell J.M."/>
            <person name="Nellist C.F."/>
            <person name="Harrison R.J."/>
        </authorList>
    </citation>
    <scope>NUCLEOTIDE SEQUENCE [LARGE SCALE GENOMIC DNA]</scope>
    <source>
        <strain evidence="3 5">NOV-27</strain>
        <strain evidence="2 4">NOV-9</strain>
    </source>
</reference>
<evidence type="ECO:0000313" key="2">
    <source>
        <dbReference type="EMBL" id="KAE8940061.1"/>
    </source>
</evidence>
<accession>A0A6A3F6P3</accession>
<dbReference type="Proteomes" id="UP000429523">
    <property type="component" value="Unassembled WGS sequence"/>
</dbReference>
<comment type="caution">
    <text evidence="2">The sequence shown here is derived from an EMBL/GenBank/DDBJ whole genome shotgun (WGS) entry which is preliminary data.</text>
</comment>
<evidence type="ECO:0000313" key="3">
    <source>
        <dbReference type="EMBL" id="KAE9216824.1"/>
    </source>
</evidence>